<dbReference type="InterPro" id="IPR006643">
    <property type="entry name" value="Zasp-like_motif"/>
</dbReference>
<keyword evidence="3" id="KW-0479">Metal-binding</keyword>
<evidence type="ECO:0000256" key="1">
    <source>
        <dbReference type="ARBA" id="ARBA00004496"/>
    </source>
</evidence>
<dbReference type="CDD" id="cd23068">
    <property type="entry name" value="PDZ_ZASP52-like"/>
    <property type="match status" value="1"/>
</dbReference>
<dbReference type="GO" id="GO:0031941">
    <property type="term" value="C:filamentous actin"/>
    <property type="evidence" value="ECO:0007669"/>
    <property type="project" value="TreeGrafter"/>
</dbReference>
<dbReference type="GO" id="GO:0001725">
    <property type="term" value="C:stress fiber"/>
    <property type="evidence" value="ECO:0007669"/>
    <property type="project" value="TreeGrafter"/>
</dbReference>
<evidence type="ECO:0000313" key="6">
    <source>
        <dbReference type="EMBL" id="JAV47969.1"/>
    </source>
</evidence>
<feature type="region of interest" description="Disordered" evidence="4">
    <location>
        <begin position="246"/>
        <end position="269"/>
    </location>
</feature>
<dbReference type="AlphaFoldDB" id="A0A1W7R9Z1"/>
<dbReference type="Pfam" id="PF00595">
    <property type="entry name" value="PDZ"/>
    <property type="match status" value="1"/>
</dbReference>
<dbReference type="GO" id="GO:0061061">
    <property type="term" value="P:muscle structure development"/>
    <property type="evidence" value="ECO:0007669"/>
    <property type="project" value="TreeGrafter"/>
</dbReference>
<protein>
    <submittedName>
        <fullName evidence="6">PDZ and LIM domain protein 7</fullName>
    </submittedName>
</protein>
<dbReference type="InterPro" id="IPR031847">
    <property type="entry name" value="PDLI1-4/Zasp-like_mid"/>
</dbReference>
<dbReference type="GO" id="GO:0030036">
    <property type="term" value="P:actin cytoskeleton organization"/>
    <property type="evidence" value="ECO:0007669"/>
    <property type="project" value="TreeGrafter"/>
</dbReference>
<keyword evidence="2" id="KW-0963">Cytoplasm</keyword>
<reference evidence="6" key="1">
    <citation type="submission" date="2016-11" db="EMBL/GenBank/DDBJ databases">
        <title>Venom-gland transcriptomics and venom proteomics of the black-back scorpion (Hadrurus spadix) reveal detectability challenges and an unexplored realm of animal toxin diversity.</title>
        <authorList>
            <person name="Rokyta D.R."/>
            <person name="Ward M.J."/>
        </authorList>
    </citation>
    <scope>NUCLEOTIDE SEQUENCE</scope>
    <source>
        <tissue evidence="6">Venom gland</tissue>
    </source>
</reference>
<feature type="domain" description="PDZ" evidence="5">
    <location>
        <begin position="7"/>
        <end position="89"/>
    </location>
</feature>
<dbReference type="PROSITE" id="PS50106">
    <property type="entry name" value="PDZ"/>
    <property type="match status" value="1"/>
</dbReference>
<evidence type="ECO:0000256" key="4">
    <source>
        <dbReference type="SAM" id="MobiDB-lite"/>
    </source>
</evidence>
<dbReference type="PANTHER" id="PTHR24214">
    <property type="entry name" value="PDZ AND LIM DOMAIN PROTEIN ZASP"/>
    <property type="match status" value="1"/>
</dbReference>
<dbReference type="SUPFAM" id="SSF50156">
    <property type="entry name" value="PDZ domain-like"/>
    <property type="match status" value="1"/>
</dbReference>
<dbReference type="Pfam" id="PF15936">
    <property type="entry name" value="DUF4749"/>
    <property type="match status" value="1"/>
</dbReference>
<sequence length="323" mass="35184">MADGVVTVDLVRDGQATAWGFRLQGGYDVGLPLTIQRVFLGSPSEGELHRGDVILMIGNKKTDNMTHQEASDIFRKAGNNLRLMVHRTMRSGSTTPIPYSFSGSPLSHLGGTPTTMYHFVASPPSAGSTPPPPLTKPGDYVFRPLPTTQFSDSYSPYTLDPQTVTTEENQEYVMEKHRERQSIVSQAHRTFPLITPHAKPRHDLPTGSYLRFVQDPSWKVSNHPSASKINEALMLQKLQDTVKSTASSSVSSCSPGRTPTPDSAALGGGPKVVHKQYNSPLNLYSAETITEALVGQSSIQQPTFGEALRDLILCVAPVVRSEQ</sequence>
<evidence type="ECO:0000256" key="2">
    <source>
        <dbReference type="ARBA" id="ARBA00022490"/>
    </source>
</evidence>
<comment type="subcellular location">
    <subcellularLocation>
        <location evidence="1">Cytoplasm</location>
    </subcellularLocation>
</comment>
<dbReference type="FunFam" id="2.30.42.10:FF:000192">
    <property type="entry name" value="Uncharacterized protein, isoform J"/>
    <property type="match status" value="1"/>
</dbReference>
<proteinExistence type="predicted"/>
<dbReference type="InterPro" id="IPR036034">
    <property type="entry name" value="PDZ_sf"/>
</dbReference>
<dbReference type="PANTHER" id="PTHR24214:SF38">
    <property type="entry name" value="PDZ AND LIM DOMAIN PROTEIN ZASP-RELATED"/>
    <property type="match status" value="1"/>
</dbReference>
<dbReference type="SMART" id="SM00228">
    <property type="entry name" value="PDZ"/>
    <property type="match status" value="1"/>
</dbReference>
<dbReference type="GO" id="GO:0005912">
    <property type="term" value="C:adherens junction"/>
    <property type="evidence" value="ECO:0007669"/>
    <property type="project" value="TreeGrafter"/>
</dbReference>
<dbReference type="SMART" id="SM00735">
    <property type="entry name" value="ZM"/>
    <property type="match status" value="1"/>
</dbReference>
<name>A0A1W7R9Z1_9SCOR</name>
<dbReference type="EMBL" id="GFAH01000420">
    <property type="protein sequence ID" value="JAV47969.1"/>
    <property type="molecule type" value="Transcribed_RNA"/>
</dbReference>
<accession>A0A1W7R9Z1</accession>
<evidence type="ECO:0000259" key="5">
    <source>
        <dbReference type="PROSITE" id="PS50106"/>
    </source>
</evidence>
<dbReference type="GO" id="GO:0003779">
    <property type="term" value="F:actin binding"/>
    <property type="evidence" value="ECO:0007669"/>
    <property type="project" value="TreeGrafter"/>
</dbReference>
<dbReference type="Gene3D" id="2.30.42.10">
    <property type="match status" value="1"/>
</dbReference>
<keyword evidence="3" id="KW-0440">LIM domain</keyword>
<keyword evidence="3" id="KW-0862">Zinc</keyword>
<evidence type="ECO:0000256" key="3">
    <source>
        <dbReference type="ARBA" id="ARBA00023038"/>
    </source>
</evidence>
<dbReference type="GO" id="GO:0051371">
    <property type="term" value="F:muscle alpha-actinin binding"/>
    <property type="evidence" value="ECO:0007669"/>
    <property type="project" value="TreeGrafter"/>
</dbReference>
<dbReference type="InterPro" id="IPR050604">
    <property type="entry name" value="PDZ-LIM_domain"/>
</dbReference>
<organism evidence="6">
    <name type="scientific">Hadrurus spadix</name>
    <dbReference type="NCBI Taxonomy" id="141984"/>
    <lineage>
        <taxon>Eukaryota</taxon>
        <taxon>Metazoa</taxon>
        <taxon>Ecdysozoa</taxon>
        <taxon>Arthropoda</taxon>
        <taxon>Chelicerata</taxon>
        <taxon>Arachnida</taxon>
        <taxon>Scorpiones</taxon>
        <taxon>Iurida</taxon>
        <taxon>Iuroidea</taxon>
        <taxon>Hadrurus</taxon>
    </lineage>
</organism>
<dbReference type="GO" id="GO:0030018">
    <property type="term" value="C:Z disc"/>
    <property type="evidence" value="ECO:0007669"/>
    <property type="project" value="TreeGrafter"/>
</dbReference>
<dbReference type="InterPro" id="IPR001478">
    <property type="entry name" value="PDZ"/>
</dbReference>